<reference evidence="1 2" key="1">
    <citation type="submission" date="2015-09" db="EMBL/GenBank/DDBJ databases">
        <title>Draft genome sequence of Kouleothrix aurantiaca JCM 19913.</title>
        <authorList>
            <person name="Hemp J."/>
        </authorList>
    </citation>
    <scope>NUCLEOTIDE SEQUENCE [LARGE SCALE GENOMIC DNA]</scope>
    <source>
        <strain evidence="1 2">COM-B</strain>
    </source>
</reference>
<comment type="caution">
    <text evidence="1">The sequence shown here is derived from an EMBL/GenBank/DDBJ whole genome shotgun (WGS) entry which is preliminary data.</text>
</comment>
<dbReference type="EMBL" id="LJCR01002991">
    <property type="protein sequence ID" value="KPV48052.1"/>
    <property type="molecule type" value="Genomic_DNA"/>
</dbReference>
<feature type="non-terminal residue" evidence="1">
    <location>
        <position position="62"/>
    </location>
</feature>
<keyword evidence="2" id="KW-1185">Reference proteome</keyword>
<accession>A0A0P9CQV0</accession>
<evidence type="ECO:0000313" key="1">
    <source>
        <dbReference type="EMBL" id="KPV48052.1"/>
    </source>
</evidence>
<dbReference type="AlphaFoldDB" id="A0A0P9CQV0"/>
<sequence>MSYNPDKILKAQTTAAWSALTRAKLDIGTVATWDRDLLREPRLLVPIDVQAFVVPFAGTAEP</sequence>
<name>A0A0P9CQV0_9CHLR</name>
<dbReference type="Proteomes" id="UP000050509">
    <property type="component" value="Unassembled WGS sequence"/>
</dbReference>
<protein>
    <submittedName>
        <fullName evidence="1">Uncharacterized protein</fullName>
    </submittedName>
</protein>
<proteinExistence type="predicted"/>
<organism evidence="1 2">
    <name type="scientific">Kouleothrix aurantiaca</name>
    <dbReference type="NCBI Taxonomy" id="186479"/>
    <lineage>
        <taxon>Bacteria</taxon>
        <taxon>Bacillati</taxon>
        <taxon>Chloroflexota</taxon>
        <taxon>Chloroflexia</taxon>
        <taxon>Chloroflexales</taxon>
        <taxon>Roseiflexineae</taxon>
        <taxon>Roseiflexaceae</taxon>
        <taxon>Kouleothrix</taxon>
    </lineage>
</organism>
<evidence type="ECO:0000313" key="2">
    <source>
        <dbReference type="Proteomes" id="UP000050509"/>
    </source>
</evidence>
<gene>
    <name evidence="1" type="ORF">SE17_40145</name>
</gene>